<evidence type="ECO:0000256" key="1">
    <source>
        <dbReference type="SAM" id="MobiDB-lite"/>
    </source>
</evidence>
<feature type="compositionally biased region" description="Polar residues" evidence="1">
    <location>
        <begin position="81"/>
        <end position="96"/>
    </location>
</feature>
<reference evidence="3" key="1">
    <citation type="submission" date="2016-02" db="EMBL/GenBank/DDBJ databases">
        <title>Draft genome sequence of Microdochium bolleyi, a fungal endophyte of beachgrass.</title>
        <authorList>
            <consortium name="DOE Joint Genome Institute"/>
            <person name="David A.S."/>
            <person name="May G."/>
            <person name="Haridas S."/>
            <person name="Lim J."/>
            <person name="Wang M."/>
            <person name="Labutti K."/>
            <person name="Lipzen A."/>
            <person name="Barry K."/>
            <person name="Grigoriev I.V."/>
        </authorList>
    </citation>
    <scope>NUCLEOTIDE SEQUENCE [LARGE SCALE GENOMIC DNA]</scope>
    <source>
        <strain evidence="3">J235TASD1</strain>
    </source>
</reference>
<dbReference type="Proteomes" id="UP000070501">
    <property type="component" value="Unassembled WGS sequence"/>
</dbReference>
<organism evidence="2 3">
    <name type="scientific">Microdochium bolleyi</name>
    <dbReference type="NCBI Taxonomy" id="196109"/>
    <lineage>
        <taxon>Eukaryota</taxon>
        <taxon>Fungi</taxon>
        <taxon>Dikarya</taxon>
        <taxon>Ascomycota</taxon>
        <taxon>Pezizomycotina</taxon>
        <taxon>Sordariomycetes</taxon>
        <taxon>Xylariomycetidae</taxon>
        <taxon>Xylariales</taxon>
        <taxon>Microdochiaceae</taxon>
        <taxon>Microdochium</taxon>
    </lineage>
</organism>
<dbReference type="AlphaFoldDB" id="A0A136JEM6"/>
<accession>A0A136JEM6</accession>
<name>A0A136JEM6_9PEZI</name>
<feature type="region of interest" description="Disordered" evidence="1">
    <location>
        <begin position="1"/>
        <end position="96"/>
    </location>
</feature>
<proteinExistence type="predicted"/>
<feature type="compositionally biased region" description="Acidic residues" evidence="1">
    <location>
        <begin position="7"/>
        <end position="17"/>
    </location>
</feature>
<evidence type="ECO:0000313" key="2">
    <source>
        <dbReference type="EMBL" id="KXJ95599.1"/>
    </source>
</evidence>
<gene>
    <name evidence="2" type="ORF">Micbo1qcDRAFT_200968</name>
</gene>
<keyword evidence="3" id="KW-1185">Reference proteome</keyword>
<dbReference type="EMBL" id="KQ964246">
    <property type="protein sequence ID" value="KXJ95599.1"/>
    <property type="molecule type" value="Genomic_DNA"/>
</dbReference>
<protein>
    <submittedName>
        <fullName evidence="2">Uncharacterized protein</fullName>
    </submittedName>
</protein>
<evidence type="ECO:0000313" key="3">
    <source>
        <dbReference type="Proteomes" id="UP000070501"/>
    </source>
</evidence>
<sequence length="167" mass="18183">MLRESDADVETDSEAETGSDASSDAVAPPRGPSQAVARRKQIQSAPAQVSDLVPAKRSTPIKKQPKAAYDVDDSDVSEESAFSSQTTPFASTPIGSKTNPSLAKDLLLVSIFYKQLPSLPYCAQLVRDITQRSYQTKHLNQEILDLDRVPPDVATRAGEETWQIKLP</sequence>
<dbReference type="InParanoid" id="A0A136JEM6"/>